<dbReference type="GO" id="GO:0003723">
    <property type="term" value="F:RNA binding"/>
    <property type="evidence" value="ECO:0007669"/>
    <property type="project" value="UniProtKB-KW"/>
</dbReference>
<comment type="similarity">
    <text evidence="2">Belongs to the CRISPR-associated Csm5 family.</text>
</comment>
<proteinExistence type="inferred from homology"/>
<evidence type="ECO:0000313" key="8">
    <source>
        <dbReference type="EMBL" id="HDD43806.1"/>
    </source>
</evidence>
<comment type="function">
    <text evidence="1">This subunit might be involved in maturation of a crRNA intermediate to its mature form.</text>
</comment>
<organism evidence="8">
    <name type="scientific">Desulfofervidus auxilii</name>
    <dbReference type="NCBI Taxonomy" id="1621989"/>
    <lineage>
        <taxon>Bacteria</taxon>
        <taxon>Pseudomonadati</taxon>
        <taxon>Thermodesulfobacteriota</taxon>
        <taxon>Candidatus Desulfofervidia</taxon>
        <taxon>Candidatus Desulfofervidales</taxon>
        <taxon>Candidatus Desulfofervidaceae</taxon>
        <taxon>Candidatus Desulfofervidus</taxon>
    </lineage>
</organism>
<dbReference type="GO" id="GO:0051607">
    <property type="term" value="P:defense response to virus"/>
    <property type="evidence" value="ECO:0007669"/>
    <property type="project" value="UniProtKB-KW"/>
</dbReference>
<evidence type="ECO:0000256" key="5">
    <source>
        <dbReference type="ARBA" id="ARBA00023118"/>
    </source>
</evidence>
<evidence type="ECO:0000256" key="6">
    <source>
        <dbReference type="ARBA" id="ARBA00031720"/>
    </source>
</evidence>
<gene>
    <name evidence="8" type="primary">csm5</name>
    <name evidence="8" type="ORF">ENG63_02955</name>
</gene>
<keyword evidence="4" id="KW-0694">RNA-binding</keyword>
<dbReference type="EMBL" id="DRBS01000116">
    <property type="protein sequence ID" value="HDD43806.1"/>
    <property type="molecule type" value="Genomic_DNA"/>
</dbReference>
<evidence type="ECO:0000259" key="7">
    <source>
        <dbReference type="Pfam" id="PF03787"/>
    </source>
</evidence>
<keyword evidence="5" id="KW-0051">Antiviral defense</keyword>
<evidence type="ECO:0000256" key="2">
    <source>
        <dbReference type="ARBA" id="ARBA00006680"/>
    </source>
</evidence>
<sequence length="382" mass="44451">MKVIKIKLKTLSPVHIGSGESFTPDSFVIDQESKALLHFNPILFYEKINPKQWEELKKISEMKSISALVALYRFYNRNLDKIKAFSHKAYPVPQELVETYQRVLSLKSEKDIYQSFNNMEINRTCVEFHSNQPFIPGSSVKGSLRTGYLEKLLKEKFSKEKDIHTLVDKYMKKPLDFEAYILNILNEKEKLKLENDPFRFFKISDLRPENEVSTKILYQVNLKKTTFKRARGVSLPIEVIPEGSIFYGEIKIDTPADPQNYPTFDLNKLLKGVKDHYREVLKEELELCKKYSLKNPVLYIQQFELTAYKNDKALLIKIGKHSGAEAVTLEGIRKIKIKTGKNSWQIASQPTTFWVASKKKKDVNGAQHFGWVYLEFLDIHEL</sequence>
<feature type="domain" description="CRISPR type III-associated protein" evidence="7">
    <location>
        <begin position="7"/>
        <end position="283"/>
    </location>
</feature>
<reference evidence="8" key="1">
    <citation type="journal article" date="2020" name="mSystems">
        <title>Genome- and Community-Level Interaction Insights into Carbon Utilization and Element Cycling Functions of Hydrothermarchaeota in Hydrothermal Sediment.</title>
        <authorList>
            <person name="Zhou Z."/>
            <person name="Liu Y."/>
            <person name="Xu W."/>
            <person name="Pan J."/>
            <person name="Luo Z.H."/>
            <person name="Li M."/>
        </authorList>
    </citation>
    <scope>NUCLEOTIDE SEQUENCE [LARGE SCALE GENOMIC DNA]</scope>
    <source>
        <strain evidence="8">HyVt-233</strain>
    </source>
</reference>
<dbReference type="Pfam" id="PF03787">
    <property type="entry name" value="RAMPs"/>
    <property type="match status" value="1"/>
</dbReference>
<comment type="caution">
    <text evidence="8">The sequence shown here is derived from an EMBL/GenBank/DDBJ whole genome shotgun (WGS) entry which is preliminary data.</text>
</comment>
<evidence type="ECO:0000256" key="1">
    <source>
        <dbReference type="ARBA" id="ARBA00003088"/>
    </source>
</evidence>
<evidence type="ECO:0000256" key="3">
    <source>
        <dbReference type="ARBA" id="ARBA00016113"/>
    </source>
</evidence>
<dbReference type="PANTHER" id="PTHR38007">
    <property type="entry name" value="CRISPR SYSTEM CMS PROTEIN CSM5"/>
    <property type="match status" value="1"/>
</dbReference>
<protein>
    <recommendedName>
        <fullName evidence="3">CRISPR system Cms protein Csm5</fullName>
    </recommendedName>
    <alternativeName>
        <fullName evidence="6">CRISPR type III A-associated protein Csm5</fullName>
    </alternativeName>
</protein>
<name>A0A7C0Y291_DESA2</name>
<dbReference type="NCBIfam" id="TIGR01899">
    <property type="entry name" value="cas_TM1807_csm5"/>
    <property type="match status" value="1"/>
</dbReference>
<dbReference type="AlphaFoldDB" id="A0A7C0Y291"/>
<accession>A0A7C0Y291</accession>
<dbReference type="InterPro" id="IPR005537">
    <property type="entry name" value="RAMP_III_fam"/>
</dbReference>
<dbReference type="InterPro" id="IPR010173">
    <property type="entry name" value="CRISPR-assoc_Csm5"/>
</dbReference>
<evidence type="ECO:0000256" key="4">
    <source>
        <dbReference type="ARBA" id="ARBA00022884"/>
    </source>
</evidence>
<dbReference type="Proteomes" id="UP000886289">
    <property type="component" value="Unassembled WGS sequence"/>
</dbReference>
<dbReference type="PANTHER" id="PTHR38007:SF1">
    <property type="entry name" value="CRISPR SYSTEM CMS PROTEIN CSM5"/>
    <property type="match status" value="1"/>
</dbReference>